<gene>
    <name evidence="3" type="ORF">WJM97_04315</name>
</gene>
<keyword evidence="3" id="KW-0808">Transferase</keyword>
<dbReference type="Pfam" id="PF13439">
    <property type="entry name" value="Glyco_transf_4"/>
    <property type="match status" value="1"/>
</dbReference>
<dbReference type="PANTHER" id="PTHR12526">
    <property type="entry name" value="GLYCOSYLTRANSFERASE"/>
    <property type="match status" value="1"/>
</dbReference>
<evidence type="ECO:0000259" key="2">
    <source>
        <dbReference type="Pfam" id="PF13439"/>
    </source>
</evidence>
<dbReference type="EMBL" id="CP150886">
    <property type="protein sequence ID" value="WZB88912.1"/>
    <property type="molecule type" value="Genomic_DNA"/>
</dbReference>
<sequence>MIKTRILLMIDDATLGGGQMHVFLLAKYLDKSQFEVSIATESQGWLFDTASALNIPLHQLNISNKITWKSFKNVQELLIKNHFDIIHTHGGTAGFWGRLVGKISSKSSKIIHTYHGLHYLNQNSIKSKIFKLIDQLLLLITNQIICVCKADYVSGLAAKVVAPNAYTIIYNGIEIDKFSSNLDQQKARKIFNIEPEKIIFGNVARLHPQKGHKILLQALAKIVNSYTNTHLLIVGDGEIREELIKIAQELGIKNHVSFLGARSDIYEFLSAIDIFVLPSLWEGQPIALLEALAMGKPCIASNVNGIPEIINNGINGYLVNPNDVDNLYELMTSLILDKQKFEQFSVNGKITVSDMFSAQNMADKTAQVYTNLLINN</sequence>
<dbReference type="EC" id="2.4.-.-" evidence="3"/>
<keyword evidence="4" id="KW-1185">Reference proteome</keyword>
<dbReference type="InterPro" id="IPR001296">
    <property type="entry name" value="Glyco_trans_1"/>
</dbReference>
<reference evidence="3 4" key="1">
    <citation type="submission" date="2024-04" db="EMBL/GenBank/DDBJ databases">
        <title>Okeanomitos corallinicola gen. &amp; sp. nov. (Nostocales, Cyanobacteria), a new toxic marine heterocyst-forming cyanobacterium from a coral reef.</title>
        <authorList>
            <person name="Li H."/>
            <person name="Li R."/>
            <person name="Kang J."/>
            <person name="Hii K.S."/>
            <person name="Mohamed H.F."/>
            <person name="Xu X."/>
            <person name="Luo Z."/>
        </authorList>
    </citation>
    <scope>NUCLEOTIDE SEQUENCE [LARGE SCALE GENOMIC DNA]</scope>
    <source>
        <strain evidence="3 4">TIOX110</strain>
    </source>
</reference>
<organism evidence="3 4">
    <name type="scientific">Okeanomitos corallinicola TIOX110</name>
    <dbReference type="NCBI Taxonomy" id="3133117"/>
    <lineage>
        <taxon>Bacteria</taxon>
        <taxon>Bacillati</taxon>
        <taxon>Cyanobacteriota</taxon>
        <taxon>Cyanophyceae</taxon>
        <taxon>Nostocales</taxon>
        <taxon>Aphanizomenonaceae</taxon>
        <taxon>Okeanomitos</taxon>
    </lineage>
</organism>
<dbReference type="RefSeq" id="WP_353931817.1">
    <property type="nucleotide sequence ID" value="NZ_CP150886.1"/>
</dbReference>
<proteinExistence type="predicted"/>
<dbReference type="Proteomes" id="UP001483337">
    <property type="component" value="Chromosome"/>
</dbReference>
<dbReference type="GO" id="GO:0016757">
    <property type="term" value="F:glycosyltransferase activity"/>
    <property type="evidence" value="ECO:0007669"/>
    <property type="project" value="UniProtKB-KW"/>
</dbReference>
<dbReference type="PANTHER" id="PTHR12526:SF630">
    <property type="entry name" value="GLYCOSYLTRANSFERASE"/>
    <property type="match status" value="1"/>
</dbReference>
<dbReference type="CDD" id="cd03801">
    <property type="entry name" value="GT4_PimA-like"/>
    <property type="match status" value="1"/>
</dbReference>
<name>A0ABZ2UVC5_9CYAN</name>
<feature type="domain" description="Glycosyltransferase subfamily 4-like N-terminal" evidence="2">
    <location>
        <begin position="16"/>
        <end position="176"/>
    </location>
</feature>
<evidence type="ECO:0000259" key="1">
    <source>
        <dbReference type="Pfam" id="PF00534"/>
    </source>
</evidence>
<protein>
    <submittedName>
        <fullName evidence="3">Glycosyltransferase family 4 protein</fullName>
        <ecNumber evidence="3">2.4.-.-</ecNumber>
    </submittedName>
</protein>
<dbReference type="Gene3D" id="3.40.50.2000">
    <property type="entry name" value="Glycogen Phosphorylase B"/>
    <property type="match status" value="2"/>
</dbReference>
<evidence type="ECO:0000313" key="4">
    <source>
        <dbReference type="Proteomes" id="UP001483337"/>
    </source>
</evidence>
<dbReference type="Pfam" id="PF00534">
    <property type="entry name" value="Glycos_transf_1"/>
    <property type="match status" value="1"/>
</dbReference>
<dbReference type="SUPFAM" id="SSF53756">
    <property type="entry name" value="UDP-Glycosyltransferase/glycogen phosphorylase"/>
    <property type="match status" value="1"/>
</dbReference>
<keyword evidence="3" id="KW-0328">Glycosyltransferase</keyword>
<accession>A0ABZ2UVC5</accession>
<evidence type="ECO:0000313" key="3">
    <source>
        <dbReference type="EMBL" id="WZB88912.1"/>
    </source>
</evidence>
<feature type="domain" description="Glycosyl transferase family 1" evidence="1">
    <location>
        <begin position="183"/>
        <end position="349"/>
    </location>
</feature>
<dbReference type="InterPro" id="IPR028098">
    <property type="entry name" value="Glyco_trans_4-like_N"/>
</dbReference>